<keyword evidence="4 7" id="KW-0378">Hydrolase</keyword>
<keyword evidence="11" id="KW-1185">Reference proteome</keyword>
<dbReference type="HAMAP" id="MF_01454">
    <property type="entry name" value="GTPase_Obg"/>
    <property type="match status" value="1"/>
</dbReference>
<dbReference type="PROSITE" id="PS51883">
    <property type="entry name" value="OBG"/>
    <property type="match status" value="1"/>
</dbReference>
<dbReference type="SUPFAM" id="SSF52540">
    <property type="entry name" value="P-loop containing nucleoside triphosphate hydrolases"/>
    <property type="match status" value="1"/>
</dbReference>
<dbReference type="EMBL" id="AP025225">
    <property type="protein sequence ID" value="BDB96349.1"/>
    <property type="molecule type" value="Genomic_DNA"/>
</dbReference>
<evidence type="ECO:0000256" key="1">
    <source>
        <dbReference type="ARBA" id="ARBA00007699"/>
    </source>
</evidence>
<dbReference type="InterPro" id="IPR006074">
    <property type="entry name" value="GTP1-OBG_CS"/>
</dbReference>
<evidence type="ECO:0000313" key="10">
    <source>
        <dbReference type="EMBL" id="BDB96349.1"/>
    </source>
</evidence>
<comment type="function">
    <text evidence="7">An essential GTPase which binds GTP, GDP and possibly (p)ppGpp with moderate affinity, with high nucleotide exchange rates and a fairly low GTP hydrolysis rate. Plays a role in control of the cell cycle, stress response, ribosome biogenesis and in those bacteria that undergo differentiation, in morphogenesis control.</text>
</comment>
<dbReference type="CDD" id="cd01898">
    <property type="entry name" value="Obg"/>
    <property type="match status" value="1"/>
</dbReference>
<protein>
    <recommendedName>
        <fullName evidence="7">GTPase Obg</fullName>
        <ecNumber evidence="7">3.6.5.-</ecNumber>
    </recommendedName>
    <alternativeName>
        <fullName evidence="7">GTP-binding protein Obg</fullName>
    </alternativeName>
</protein>
<feature type="binding site" evidence="7">
    <location>
        <begin position="279"/>
        <end position="282"/>
    </location>
    <ligand>
        <name>GTP</name>
        <dbReference type="ChEBI" id="CHEBI:37565"/>
    </ligand>
</feature>
<sequence>MKFLDKAKINVKSGNGGHGCVSFLSEKNIEFAGPDGGNGGRGGDVVFEATSGMNTLTFFRYQQHFKAKHGEDGKGKNKAGRSAENLVIRVPIGTQIWDESCSYIIHDFKSDKETFIIARGGRGGVGNAAYKSSTNRAPRVSGPREPGEEMWVWLHLKLLANIGLIGLPNAGKSSLLSRLTKAAPKISDHPFTTLFPQLGAFSYKNVDLVIADLPGLIENAHKGKGLGHRFLGHAERCAALLHVIDASADNPIESYLTIRRELSEYHKCLFSKKEMVVLNKTDLIDSAQLAECIARLSDVNENIKIVSVSCLTELGMEKLRSSICDFYAA</sequence>
<keyword evidence="2 7" id="KW-0479">Metal-binding</keyword>
<dbReference type="NCBIfam" id="NF008956">
    <property type="entry name" value="PRK12299.1"/>
    <property type="match status" value="1"/>
</dbReference>
<evidence type="ECO:0000313" key="11">
    <source>
        <dbReference type="Proteomes" id="UP001320209"/>
    </source>
</evidence>
<organism evidence="10 11">
    <name type="scientific">Candidatus Hydrogenosomobacter endosymbioticus</name>
    <dbReference type="NCBI Taxonomy" id="2558174"/>
    <lineage>
        <taxon>Bacteria</taxon>
        <taxon>Pseudomonadati</taxon>
        <taxon>Pseudomonadota</taxon>
        <taxon>Alphaproteobacteria</taxon>
        <taxon>Holosporales</taxon>
        <taxon>Holosporaceae</taxon>
        <taxon>Candidatus Hydrogenosomobacter</taxon>
    </lineage>
</organism>
<comment type="subcellular location">
    <subcellularLocation>
        <location evidence="7">Cytoplasm</location>
    </subcellularLocation>
</comment>
<dbReference type="InterPro" id="IPR005225">
    <property type="entry name" value="Small_GTP-bd"/>
</dbReference>
<dbReference type="InterPro" id="IPR027417">
    <property type="entry name" value="P-loop_NTPase"/>
</dbReference>
<feature type="binding site" evidence="7">
    <location>
        <begin position="212"/>
        <end position="215"/>
    </location>
    <ligand>
        <name>GTP</name>
        <dbReference type="ChEBI" id="CHEBI:37565"/>
    </ligand>
</feature>
<dbReference type="NCBIfam" id="TIGR00231">
    <property type="entry name" value="small_GTP"/>
    <property type="match status" value="1"/>
</dbReference>
<dbReference type="InterPro" id="IPR006073">
    <property type="entry name" value="GTP-bd"/>
</dbReference>
<gene>
    <name evidence="7 10" type="primary">obg</name>
    <name evidence="10" type="ORF">HYD_4820</name>
</gene>
<name>A0ABM7V981_9PROT</name>
<dbReference type="PROSITE" id="PS51710">
    <property type="entry name" value="G_OBG"/>
    <property type="match status" value="1"/>
</dbReference>
<evidence type="ECO:0000256" key="3">
    <source>
        <dbReference type="ARBA" id="ARBA00022741"/>
    </source>
</evidence>
<dbReference type="Proteomes" id="UP001320209">
    <property type="component" value="Chromosome"/>
</dbReference>
<comment type="cofactor">
    <cofactor evidence="7">
        <name>Mg(2+)</name>
        <dbReference type="ChEBI" id="CHEBI:18420"/>
    </cofactor>
</comment>
<proteinExistence type="inferred from homology"/>
<dbReference type="SUPFAM" id="SSF82051">
    <property type="entry name" value="Obg GTP-binding protein N-terminal domain"/>
    <property type="match status" value="1"/>
</dbReference>
<evidence type="ECO:0000256" key="7">
    <source>
        <dbReference type="HAMAP-Rule" id="MF_01454"/>
    </source>
</evidence>
<dbReference type="InterPro" id="IPR006169">
    <property type="entry name" value="GTP1_OBG_dom"/>
</dbReference>
<accession>A0ABM7V981</accession>
<feature type="domain" description="Obg" evidence="9">
    <location>
        <begin position="1"/>
        <end position="159"/>
    </location>
</feature>
<evidence type="ECO:0000256" key="2">
    <source>
        <dbReference type="ARBA" id="ARBA00022723"/>
    </source>
</evidence>
<dbReference type="PIRSF" id="PIRSF002401">
    <property type="entry name" value="GTP_bd_Obg/CgtA"/>
    <property type="match status" value="1"/>
</dbReference>
<dbReference type="PANTHER" id="PTHR11702:SF31">
    <property type="entry name" value="MITOCHONDRIAL RIBOSOME-ASSOCIATED GTPASE 2"/>
    <property type="match status" value="1"/>
</dbReference>
<evidence type="ECO:0000256" key="4">
    <source>
        <dbReference type="ARBA" id="ARBA00022801"/>
    </source>
</evidence>
<dbReference type="InterPro" id="IPR014100">
    <property type="entry name" value="GTP-bd_Obg/CgtA"/>
</dbReference>
<evidence type="ECO:0000256" key="6">
    <source>
        <dbReference type="ARBA" id="ARBA00023134"/>
    </source>
</evidence>
<feature type="binding site" evidence="7">
    <location>
        <begin position="309"/>
        <end position="311"/>
    </location>
    <ligand>
        <name>GTP</name>
        <dbReference type="ChEBI" id="CHEBI:37565"/>
    </ligand>
</feature>
<dbReference type="PROSITE" id="PS00905">
    <property type="entry name" value="GTP1_OBG"/>
    <property type="match status" value="1"/>
</dbReference>
<dbReference type="Gene3D" id="3.40.50.300">
    <property type="entry name" value="P-loop containing nucleotide triphosphate hydrolases"/>
    <property type="match status" value="1"/>
</dbReference>
<keyword evidence="6 7" id="KW-0342">GTP-binding</keyword>
<evidence type="ECO:0000259" key="9">
    <source>
        <dbReference type="PROSITE" id="PS51883"/>
    </source>
</evidence>
<keyword evidence="5 7" id="KW-0460">Magnesium</keyword>
<dbReference type="InterPro" id="IPR036726">
    <property type="entry name" value="GTP1_OBG_dom_sf"/>
</dbReference>
<reference evidence="10" key="1">
    <citation type="submission" date="2021-10" db="EMBL/GenBank/DDBJ databases">
        <title>Genome Sequence of The Candidatus Hydrogeosomobacter endosymbioticus, an Intracellular Bacterial Symbiont of the Anaerobic Ciliate GW7.</title>
        <authorList>
            <person name="Shiohama Y."/>
            <person name="Shinzato N."/>
        </authorList>
    </citation>
    <scope>NUCLEOTIDE SEQUENCE [LARGE SCALE GENOMIC DNA]</scope>
    <source>
        <strain evidence="10">200920</strain>
    </source>
</reference>
<dbReference type="PANTHER" id="PTHR11702">
    <property type="entry name" value="DEVELOPMENTALLY REGULATED GTP-BINDING PROTEIN-RELATED"/>
    <property type="match status" value="1"/>
</dbReference>
<dbReference type="PRINTS" id="PR00326">
    <property type="entry name" value="GTP1OBG"/>
</dbReference>
<comment type="similarity">
    <text evidence="1 7">Belongs to the TRAFAC class OBG-HflX-like GTPase superfamily. OBG GTPase family.</text>
</comment>
<evidence type="ECO:0000256" key="5">
    <source>
        <dbReference type="ARBA" id="ARBA00022842"/>
    </source>
</evidence>
<feature type="domain" description="OBG-type G" evidence="8">
    <location>
        <begin position="160"/>
        <end position="328"/>
    </location>
</feature>
<evidence type="ECO:0000259" key="8">
    <source>
        <dbReference type="PROSITE" id="PS51710"/>
    </source>
</evidence>
<feature type="binding site" evidence="7">
    <location>
        <begin position="191"/>
        <end position="195"/>
    </location>
    <ligand>
        <name>GTP</name>
        <dbReference type="ChEBI" id="CHEBI:37565"/>
    </ligand>
</feature>
<feature type="binding site" evidence="7">
    <location>
        <position position="173"/>
    </location>
    <ligand>
        <name>Mg(2+)</name>
        <dbReference type="ChEBI" id="CHEBI:18420"/>
    </ligand>
</feature>
<dbReference type="EC" id="3.6.5.-" evidence="7"/>
<dbReference type="Gene3D" id="2.70.210.12">
    <property type="entry name" value="GTP1/OBG domain"/>
    <property type="match status" value="1"/>
</dbReference>
<feature type="binding site" evidence="7">
    <location>
        <begin position="166"/>
        <end position="173"/>
    </location>
    <ligand>
        <name>GTP</name>
        <dbReference type="ChEBI" id="CHEBI:37565"/>
    </ligand>
</feature>
<comment type="subunit">
    <text evidence="7">Monomer.</text>
</comment>
<dbReference type="NCBIfam" id="TIGR02729">
    <property type="entry name" value="Obg_CgtA"/>
    <property type="match status" value="1"/>
</dbReference>
<feature type="binding site" evidence="7">
    <location>
        <position position="193"/>
    </location>
    <ligand>
        <name>Mg(2+)</name>
        <dbReference type="ChEBI" id="CHEBI:18420"/>
    </ligand>
</feature>
<dbReference type="Pfam" id="PF01018">
    <property type="entry name" value="GTP1_OBG"/>
    <property type="match status" value="1"/>
</dbReference>
<keyword evidence="3 7" id="KW-0547">Nucleotide-binding</keyword>
<dbReference type="InterPro" id="IPR045086">
    <property type="entry name" value="OBG_GTPase"/>
</dbReference>
<dbReference type="RefSeq" id="WP_236864653.1">
    <property type="nucleotide sequence ID" value="NZ_AP025225.1"/>
</dbReference>
<keyword evidence="7" id="KW-0963">Cytoplasm</keyword>
<dbReference type="Pfam" id="PF01926">
    <property type="entry name" value="MMR_HSR1"/>
    <property type="match status" value="1"/>
</dbReference>
<dbReference type="InterPro" id="IPR031167">
    <property type="entry name" value="G_OBG"/>
</dbReference>